<keyword evidence="3" id="KW-1185">Reference proteome</keyword>
<dbReference type="Proteomes" id="UP000094707">
    <property type="component" value="Chromosome I"/>
</dbReference>
<dbReference type="Pfam" id="PF26119">
    <property type="entry name" value="DUF8036"/>
    <property type="match status" value="1"/>
</dbReference>
<accession>A0A1D3L5R1</accession>
<dbReference type="KEGG" id="mcub:MCBB_2352"/>
<name>A0A1D3L5R1_9EURY</name>
<keyword evidence="1" id="KW-1133">Transmembrane helix</keyword>
<gene>
    <name evidence="2" type="ORF">MCBB_2352</name>
</gene>
<keyword evidence="1" id="KW-0812">Transmembrane</keyword>
<evidence type="ECO:0000313" key="2">
    <source>
        <dbReference type="EMBL" id="SCG86888.1"/>
    </source>
</evidence>
<keyword evidence="1" id="KW-0472">Membrane</keyword>
<evidence type="ECO:0000256" key="1">
    <source>
        <dbReference type="SAM" id="Phobius"/>
    </source>
</evidence>
<evidence type="ECO:0000313" key="3">
    <source>
        <dbReference type="Proteomes" id="UP000094707"/>
    </source>
</evidence>
<dbReference type="InterPro" id="IPR058349">
    <property type="entry name" value="DUF8036"/>
</dbReference>
<reference evidence="2 3" key="1">
    <citation type="submission" date="2016-08" db="EMBL/GenBank/DDBJ databases">
        <authorList>
            <person name="Seilhamer J.J."/>
        </authorList>
    </citation>
    <scope>NUCLEOTIDE SEQUENCE [LARGE SCALE GENOMIC DNA]</scope>
    <source>
        <strain evidence="2">Buetzberg</strain>
    </source>
</reference>
<proteinExistence type="predicted"/>
<sequence length="122" mass="13335">MIQDLGLNTGIKGPETPQAQELPQFPDDDFSLALVAAFVGAINIALLLVLFIIYISNYRKLKSSFSMGLALFAVLLIMQNVLFIFFLVSRQGFHGPGMGAPVLSLNIIQLSALIVLLKITWV</sequence>
<dbReference type="AlphaFoldDB" id="A0A1D3L5R1"/>
<feature type="transmembrane region" description="Helical" evidence="1">
    <location>
        <begin position="30"/>
        <end position="55"/>
    </location>
</feature>
<feature type="transmembrane region" description="Helical" evidence="1">
    <location>
        <begin position="67"/>
        <end position="88"/>
    </location>
</feature>
<dbReference type="STRING" id="118062.MCBB_2352"/>
<dbReference type="RefSeq" id="WP_084789973.1">
    <property type="nucleotide sequence ID" value="NZ_LT607756.1"/>
</dbReference>
<organism evidence="2 3">
    <name type="scientific">Methanobacterium congolense</name>
    <dbReference type="NCBI Taxonomy" id="118062"/>
    <lineage>
        <taxon>Archaea</taxon>
        <taxon>Methanobacteriati</taxon>
        <taxon>Methanobacteriota</taxon>
        <taxon>Methanomada group</taxon>
        <taxon>Methanobacteria</taxon>
        <taxon>Methanobacteriales</taxon>
        <taxon>Methanobacteriaceae</taxon>
        <taxon>Methanobacterium</taxon>
    </lineage>
</organism>
<dbReference type="GeneID" id="30413186"/>
<feature type="transmembrane region" description="Helical" evidence="1">
    <location>
        <begin position="100"/>
        <end position="121"/>
    </location>
</feature>
<dbReference type="EMBL" id="LT607756">
    <property type="protein sequence ID" value="SCG86888.1"/>
    <property type="molecule type" value="Genomic_DNA"/>
</dbReference>
<protein>
    <submittedName>
        <fullName evidence="2">Uncharacterized protein</fullName>
    </submittedName>
</protein>